<dbReference type="WBParaSite" id="scaffold12871_cov195.g16566">
    <property type="protein sequence ID" value="scaffold12871_cov195.g16566"/>
    <property type="gene ID" value="scaffold12871_cov195.g16566"/>
</dbReference>
<name>A0A915LIX8_MELJA</name>
<accession>A0A915LIX8</accession>
<evidence type="ECO:0000313" key="1">
    <source>
        <dbReference type="Proteomes" id="UP000887561"/>
    </source>
</evidence>
<proteinExistence type="predicted"/>
<dbReference type="Proteomes" id="UP000887561">
    <property type="component" value="Unplaced"/>
</dbReference>
<evidence type="ECO:0000313" key="2">
    <source>
        <dbReference type="WBParaSite" id="scaffold12871_cov195.g16566"/>
    </source>
</evidence>
<sequence length="126" mass="14321">VSNESILKLYGLFKNESNPHANPVKIIIGGTICEPHKIRRPYGSRVILDQADNSSLNLNYLSSFVDENELFNGDEDDEFRILSAHRDFISNALQTEEDDSPLGDDPKKILEWVEREATELGLFNKE</sequence>
<reference evidence="2" key="1">
    <citation type="submission" date="2022-11" db="UniProtKB">
        <authorList>
            <consortium name="WormBaseParasite"/>
        </authorList>
    </citation>
    <scope>IDENTIFICATION</scope>
</reference>
<dbReference type="AlphaFoldDB" id="A0A915LIX8"/>
<protein>
    <submittedName>
        <fullName evidence="2">Uncharacterized protein</fullName>
    </submittedName>
</protein>
<organism evidence="1 2">
    <name type="scientific">Meloidogyne javanica</name>
    <name type="common">Root-knot nematode worm</name>
    <dbReference type="NCBI Taxonomy" id="6303"/>
    <lineage>
        <taxon>Eukaryota</taxon>
        <taxon>Metazoa</taxon>
        <taxon>Ecdysozoa</taxon>
        <taxon>Nematoda</taxon>
        <taxon>Chromadorea</taxon>
        <taxon>Rhabditida</taxon>
        <taxon>Tylenchina</taxon>
        <taxon>Tylenchomorpha</taxon>
        <taxon>Tylenchoidea</taxon>
        <taxon>Meloidogynidae</taxon>
        <taxon>Meloidogyninae</taxon>
        <taxon>Meloidogyne</taxon>
        <taxon>Meloidogyne incognita group</taxon>
    </lineage>
</organism>
<keyword evidence="1" id="KW-1185">Reference proteome</keyword>